<organism evidence="4">
    <name type="scientific">freshwater metagenome</name>
    <dbReference type="NCBI Taxonomy" id="449393"/>
    <lineage>
        <taxon>unclassified sequences</taxon>
        <taxon>metagenomes</taxon>
        <taxon>ecological metagenomes</taxon>
    </lineage>
</organism>
<feature type="region of interest" description="Disordered" evidence="2">
    <location>
        <begin position="223"/>
        <end position="255"/>
    </location>
</feature>
<feature type="compositionally biased region" description="Low complexity" evidence="2">
    <location>
        <begin position="245"/>
        <end position="255"/>
    </location>
</feature>
<name>A0A6J6YE89_9ZZZZ</name>
<accession>A0A6J6YE89</accession>
<dbReference type="Pfam" id="PF06737">
    <property type="entry name" value="Transglycosylas"/>
    <property type="match status" value="1"/>
</dbReference>
<evidence type="ECO:0000259" key="3">
    <source>
        <dbReference type="Pfam" id="PF06737"/>
    </source>
</evidence>
<proteinExistence type="predicted"/>
<evidence type="ECO:0000256" key="1">
    <source>
        <dbReference type="ARBA" id="ARBA00022801"/>
    </source>
</evidence>
<evidence type="ECO:0000256" key="2">
    <source>
        <dbReference type="SAM" id="MobiDB-lite"/>
    </source>
</evidence>
<dbReference type="GO" id="GO:0016787">
    <property type="term" value="F:hydrolase activity"/>
    <property type="evidence" value="ECO:0007669"/>
    <property type="project" value="UniProtKB-KW"/>
</dbReference>
<reference evidence="4" key="1">
    <citation type="submission" date="2020-05" db="EMBL/GenBank/DDBJ databases">
        <authorList>
            <person name="Chiriac C."/>
            <person name="Salcher M."/>
            <person name="Ghai R."/>
            <person name="Kavagutti S V."/>
        </authorList>
    </citation>
    <scope>NUCLEOTIDE SEQUENCE</scope>
</reference>
<feature type="domain" description="Resuscitation-promoting factor core lysozyme-like" evidence="3">
    <location>
        <begin position="267"/>
        <end position="339"/>
    </location>
</feature>
<sequence>MNPQSPPTDRLFGHVSCARAVAAALAVAMLCSMTNAAAASAEPSQRVAAAQTALAAATTQREQADTRSAQLSFNVSQLQAEATRLGEQDSALTAEMVSSRQRLRDYAVSAYIDGGQSAIFRASLSPEKAVALSWQSSISIGQSSSANQAAQRFEALKAAAAPGRASLAVELETASRELVEAQFDAIQAAGFERDAEAEVAAAQSEQLATEAAAAKRAATEAAAAEAAATAGQQTPSDPADPAPAPAEAAPGSPAFEFAVMGNPSAQESATLARIRRCESRGNYSIVSASGRYRGAYQFDFTTWRGMGGSGDPAAASPSEQDYRALLLLRLRGTRPWPICGR</sequence>
<dbReference type="CDD" id="cd13925">
    <property type="entry name" value="RPF"/>
    <property type="match status" value="1"/>
</dbReference>
<feature type="compositionally biased region" description="Low complexity" evidence="2">
    <location>
        <begin position="223"/>
        <end position="237"/>
    </location>
</feature>
<evidence type="ECO:0000313" key="4">
    <source>
        <dbReference type="EMBL" id="CAB4805818.1"/>
    </source>
</evidence>
<gene>
    <name evidence="4" type="ORF">UFOPK3046_00835</name>
</gene>
<dbReference type="EMBL" id="CAFAAQ010000060">
    <property type="protein sequence ID" value="CAB4805818.1"/>
    <property type="molecule type" value="Genomic_DNA"/>
</dbReference>
<dbReference type="SUPFAM" id="SSF53955">
    <property type="entry name" value="Lysozyme-like"/>
    <property type="match status" value="1"/>
</dbReference>
<protein>
    <submittedName>
        <fullName evidence="4">Unannotated protein</fullName>
    </submittedName>
</protein>
<keyword evidence="1" id="KW-0378">Hydrolase</keyword>
<dbReference type="InterPro" id="IPR010618">
    <property type="entry name" value="RPF"/>
</dbReference>
<dbReference type="Gene3D" id="1.10.530.10">
    <property type="match status" value="1"/>
</dbReference>
<dbReference type="AlphaFoldDB" id="A0A6J6YE89"/>
<dbReference type="InterPro" id="IPR023346">
    <property type="entry name" value="Lysozyme-like_dom_sf"/>
</dbReference>